<dbReference type="InterPro" id="IPR046450">
    <property type="entry name" value="PA_dom_sf"/>
</dbReference>
<dbReference type="InterPro" id="IPR013083">
    <property type="entry name" value="Znf_RING/FYVE/PHD"/>
</dbReference>
<evidence type="ECO:0000256" key="7">
    <source>
        <dbReference type="ARBA" id="ARBA00023136"/>
    </source>
</evidence>
<evidence type="ECO:0000313" key="13">
    <source>
        <dbReference type="Proteomes" id="UP000237144"/>
    </source>
</evidence>
<feature type="transmembrane region" description="Helical" evidence="10">
    <location>
        <begin position="17"/>
        <end position="39"/>
    </location>
</feature>
<dbReference type="GO" id="GO:0061630">
    <property type="term" value="F:ubiquitin protein ligase activity"/>
    <property type="evidence" value="ECO:0007669"/>
    <property type="project" value="TreeGrafter"/>
</dbReference>
<dbReference type="GO" id="GO:0016020">
    <property type="term" value="C:membrane"/>
    <property type="evidence" value="ECO:0007669"/>
    <property type="project" value="UniProtKB-SubCell"/>
</dbReference>
<dbReference type="SUPFAM" id="SSF52025">
    <property type="entry name" value="PA domain"/>
    <property type="match status" value="1"/>
</dbReference>
<evidence type="ECO:0000256" key="5">
    <source>
        <dbReference type="ARBA" id="ARBA00022833"/>
    </source>
</evidence>
<dbReference type="InterPro" id="IPR003137">
    <property type="entry name" value="PA_domain"/>
</dbReference>
<keyword evidence="7 10" id="KW-0472">Membrane</keyword>
<sequence>MPPASVRRVPNPQAGRLPALTVTALTMLTVGWIAFAFLAPVPDYTDYATQGVAADVQWTGDANDAAAAGIRSGAASSPPSTSYGRASYAQQEGHHVIELTGANDQDKLAFAVQHGESNPRVVKPLPVVPTHDSLRNRLRVSLDETATMIGDFLLGLFGIDDGGDWFGDGDFDYEASQAGLDGSALSTWSESSVYVERTNSLHPSRPSSFGPHILDEPLRGYLFPIEAATSTDSYACTALAVAPAPITPTGPWIALIQRGKCPFSEKVRFAQKHGAEAVVFGDQSEVEGGISGGHGLLTPWSPEGTDDVRIPSTFVSRASYLSLLKTWKDEQDTVKQPPEPPMRDDPTQTSISPRDGAPELVGLEVVLSKDEMLASPFLDLLFVLLFLPSLLTLVTVFIQRLRLARAAQAERAPKDAVARLPVFRWGDHVTPPASTAPSRTSTGTAVPEKASGRPAPTDEERDVGVEGGQPQASTSAAVAPLQDRDEPDEETTLLPHAVSAPNTASSPSLAQRAFARLPFLVQRFLPAFIRPPVPASPANGRSRLNNARPTRRFPSIVECPFCLCDFENGDSVMELPCGHLFHDEEVRGWLEGQKGVCPVCRTSVMNASPPTPPTPSAQSAATATAATAAAPVSPPVGGPAPRSSTRTDPPPPPPRTTSAAIPGANHEQAETAEPAHGSGGRPRSL</sequence>
<feature type="region of interest" description="Disordered" evidence="9">
    <location>
        <begin position="608"/>
        <end position="685"/>
    </location>
</feature>
<evidence type="ECO:0000256" key="9">
    <source>
        <dbReference type="SAM" id="MobiDB-lite"/>
    </source>
</evidence>
<comment type="caution">
    <text evidence="12">The sequence shown here is derived from an EMBL/GenBank/DDBJ whole genome shotgun (WGS) entry which is preliminary data.</text>
</comment>
<evidence type="ECO:0000256" key="10">
    <source>
        <dbReference type="SAM" id="Phobius"/>
    </source>
</evidence>
<evidence type="ECO:0000256" key="6">
    <source>
        <dbReference type="ARBA" id="ARBA00022989"/>
    </source>
</evidence>
<keyword evidence="3" id="KW-0479">Metal-binding</keyword>
<dbReference type="SUPFAM" id="SSF57850">
    <property type="entry name" value="RING/U-box"/>
    <property type="match status" value="1"/>
</dbReference>
<gene>
    <name evidence="12" type="ORF">BMF94_2059</name>
</gene>
<feature type="region of interest" description="Disordered" evidence="9">
    <location>
        <begin position="427"/>
        <end position="489"/>
    </location>
</feature>
<protein>
    <recommendedName>
        <fullName evidence="11">RING-type domain-containing protein</fullName>
    </recommendedName>
</protein>
<keyword evidence="2 10" id="KW-0812">Transmembrane</keyword>
<dbReference type="Gene3D" id="3.50.30.30">
    <property type="match status" value="1"/>
</dbReference>
<evidence type="ECO:0000256" key="1">
    <source>
        <dbReference type="ARBA" id="ARBA00004370"/>
    </source>
</evidence>
<feature type="compositionally biased region" description="Low complexity" evidence="9">
    <location>
        <begin position="616"/>
        <end position="631"/>
    </location>
</feature>
<reference evidence="12 13" key="1">
    <citation type="journal article" date="2018" name="Front. Microbiol.">
        <title>Prospects for Fungal Bioremediation of Acidic Radioactive Waste Sites: Characterization and Genome Sequence of Rhodotorula taiwanensis MD1149.</title>
        <authorList>
            <person name="Tkavc R."/>
            <person name="Matrosova V.Y."/>
            <person name="Grichenko O.E."/>
            <person name="Gostincar C."/>
            <person name="Volpe R.P."/>
            <person name="Klimenkova P."/>
            <person name="Gaidamakova E.K."/>
            <person name="Zhou C.E."/>
            <person name="Stewart B.J."/>
            <person name="Lyman M.G."/>
            <person name="Malfatti S.A."/>
            <person name="Rubinfeld B."/>
            <person name="Courtot M."/>
            <person name="Singh J."/>
            <person name="Dalgard C.L."/>
            <person name="Hamilton T."/>
            <person name="Frey K.G."/>
            <person name="Gunde-Cimerman N."/>
            <person name="Dugan L."/>
            <person name="Daly M.J."/>
        </authorList>
    </citation>
    <scope>NUCLEOTIDE SEQUENCE [LARGE SCALE GENOMIC DNA]</scope>
    <source>
        <strain evidence="12 13">MD1149</strain>
    </source>
</reference>
<feature type="compositionally biased region" description="Polar residues" evidence="9">
    <location>
        <begin position="432"/>
        <end position="444"/>
    </location>
</feature>
<dbReference type="STRING" id="741276.A0A2S5BDC8"/>
<dbReference type="PANTHER" id="PTHR45969:SF11">
    <property type="entry name" value="RING_U-BOX SUPERFAMILY PROTEIN"/>
    <property type="match status" value="1"/>
</dbReference>
<dbReference type="InterPro" id="IPR001841">
    <property type="entry name" value="Znf_RING"/>
</dbReference>
<dbReference type="Gene3D" id="3.30.40.10">
    <property type="entry name" value="Zinc/RING finger domain, C3HC4 (zinc finger)"/>
    <property type="match status" value="1"/>
</dbReference>
<dbReference type="EMBL" id="PJQD01000021">
    <property type="protein sequence ID" value="POY74786.1"/>
    <property type="molecule type" value="Genomic_DNA"/>
</dbReference>
<evidence type="ECO:0000256" key="8">
    <source>
        <dbReference type="PROSITE-ProRule" id="PRU00175"/>
    </source>
</evidence>
<evidence type="ECO:0000256" key="2">
    <source>
        <dbReference type="ARBA" id="ARBA00022692"/>
    </source>
</evidence>
<keyword evidence="13" id="KW-1185">Reference proteome</keyword>
<keyword evidence="4 8" id="KW-0863">Zinc-finger</keyword>
<dbReference type="CDD" id="cd16454">
    <property type="entry name" value="RING-H2_PA-TM-RING"/>
    <property type="match status" value="1"/>
</dbReference>
<accession>A0A2S5BDC8</accession>
<dbReference type="Proteomes" id="UP000237144">
    <property type="component" value="Unassembled WGS sequence"/>
</dbReference>
<evidence type="ECO:0000256" key="3">
    <source>
        <dbReference type="ARBA" id="ARBA00022723"/>
    </source>
</evidence>
<dbReference type="GO" id="GO:0008270">
    <property type="term" value="F:zinc ion binding"/>
    <property type="evidence" value="ECO:0007669"/>
    <property type="project" value="UniProtKB-KW"/>
</dbReference>
<dbReference type="SMART" id="SM00184">
    <property type="entry name" value="RING"/>
    <property type="match status" value="1"/>
</dbReference>
<feature type="region of interest" description="Disordered" evidence="9">
    <location>
        <begin position="330"/>
        <end position="356"/>
    </location>
</feature>
<evidence type="ECO:0000259" key="11">
    <source>
        <dbReference type="PROSITE" id="PS50089"/>
    </source>
</evidence>
<dbReference type="AlphaFoldDB" id="A0A2S5BDC8"/>
<organism evidence="12 13">
    <name type="scientific">Rhodotorula taiwanensis</name>
    <dbReference type="NCBI Taxonomy" id="741276"/>
    <lineage>
        <taxon>Eukaryota</taxon>
        <taxon>Fungi</taxon>
        <taxon>Dikarya</taxon>
        <taxon>Basidiomycota</taxon>
        <taxon>Pucciniomycotina</taxon>
        <taxon>Microbotryomycetes</taxon>
        <taxon>Sporidiobolales</taxon>
        <taxon>Sporidiobolaceae</taxon>
        <taxon>Rhodotorula</taxon>
    </lineage>
</organism>
<evidence type="ECO:0000313" key="12">
    <source>
        <dbReference type="EMBL" id="POY74786.1"/>
    </source>
</evidence>
<keyword evidence="5" id="KW-0862">Zinc</keyword>
<dbReference type="OrthoDB" id="8062037at2759"/>
<dbReference type="GO" id="GO:0016567">
    <property type="term" value="P:protein ubiquitination"/>
    <property type="evidence" value="ECO:0007669"/>
    <property type="project" value="TreeGrafter"/>
</dbReference>
<dbReference type="PROSITE" id="PS50089">
    <property type="entry name" value="ZF_RING_2"/>
    <property type="match status" value="1"/>
</dbReference>
<comment type="subcellular location">
    <subcellularLocation>
        <location evidence="1">Membrane</location>
    </subcellularLocation>
</comment>
<evidence type="ECO:0000256" key="4">
    <source>
        <dbReference type="ARBA" id="ARBA00022771"/>
    </source>
</evidence>
<feature type="transmembrane region" description="Helical" evidence="10">
    <location>
        <begin position="377"/>
        <end position="398"/>
    </location>
</feature>
<feature type="domain" description="RING-type" evidence="11">
    <location>
        <begin position="559"/>
        <end position="601"/>
    </location>
</feature>
<dbReference type="Pfam" id="PF02225">
    <property type="entry name" value="PA"/>
    <property type="match status" value="1"/>
</dbReference>
<dbReference type="Pfam" id="PF13639">
    <property type="entry name" value="zf-RING_2"/>
    <property type="match status" value="1"/>
</dbReference>
<dbReference type="PANTHER" id="PTHR45969">
    <property type="entry name" value="RING ZINC FINGER PROTEIN-RELATED"/>
    <property type="match status" value="1"/>
</dbReference>
<proteinExistence type="predicted"/>
<keyword evidence="6 10" id="KW-1133">Transmembrane helix</keyword>
<name>A0A2S5BDC8_9BASI</name>